<dbReference type="GO" id="GO:0016757">
    <property type="term" value="F:glycosyltransferase activity"/>
    <property type="evidence" value="ECO:0007669"/>
    <property type="project" value="UniProtKB-KW"/>
</dbReference>
<name>S0F2E1_9GAMM</name>
<keyword evidence="2" id="KW-0808">Transferase</keyword>
<dbReference type="AlphaFoldDB" id="S0F2E1"/>
<evidence type="ECO:0000313" key="2">
    <source>
        <dbReference type="EMBL" id="CDF66397.1"/>
    </source>
</evidence>
<dbReference type="Gene3D" id="3.40.50.2000">
    <property type="entry name" value="Glycogen Phosphorylase B"/>
    <property type="match status" value="2"/>
</dbReference>
<evidence type="ECO:0000259" key="1">
    <source>
        <dbReference type="Pfam" id="PF00534"/>
    </source>
</evidence>
<dbReference type="PANTHER" id="PTHR12526">
    <property type="entry name" value="GLYCOSYLTRANSFERASE"/>
    <property type="match status" value="1"/>
</dbReference>
<dbReference type="InterPro" id="IPR001296">
    <property type="entry name" value="Glyco_trans_1"/>
</dbReference>
<accession>S0F2E1</accession>
<proteinExistence type="predicted"/>
<dbReference type="Pfam" id="PF00534">
    <property type="entry name" value="Glycos_transf_1"/>
    <property type="match status" value="1"/>
</dbReference>
<dbReference type="EMBL" id="AJ539157">
    <property type="protein sequence ID" value="CDF66397.1"/>
    <property type="molecule type" value="Genomic_DNA"/>
</dbReference>
<gene>
    <name evidence="2" type="primary">wbhW</name>
</gene>
<dbReference type="SUPFAM" id="SSF53756">
    <property type="entry name" value="UDP-Glycosyltransferase/glycogen phosphorylase"/>
    <property type="match status" value="1"/>
</dbReference>
<reference evidence="2" key="1">
    <citation type="journal article" date="2003" name="J. Clin. Microbiol.">
        <title>Use of O-antigen gene cluster-specific PCRs for the identification and O-genotyping of Yersinia pseudotuberculosis and Yersinia pestis.</title>
        <authorList>
            <person name="Bogdanovich T."/>
            <person name="Carniel E."/>
            <person name="Fukushima H."/>
            <person name="Skurnik M."/>
        </authorList>
    </citation>
    <scope>NUCLEOTIDE SEQUENCE</scope>
    <source>
        <strain evidence="2">R708</strain>
    </source>
</reference>
<feature type="domain" description="Glycosyl transferase family 1" evidence="1">
    <location>
        <begin position="182"/>
        <end position="341"/>
    </location>
</feature>
<sequence>MRNRSVLFIGALPPPITGQSVACKALYDDFKNKNYDVYCINLSKDSLVSGVNSFGRIFEVGRIFIKIVSHIRGKDLVYFTPAESIAGNLKDIMVYLLLFLYGKLPLTFIHMHGGEGMKHILSDKHPILEKINSFFIKKLAGVIVLGNRLVSIYEPYLSKDKINIVNNFATAESFITYTELRNKNRSYDIIRILYLSNLIESKGYNDLLDAYFLLNESYRNNLEINFAGSFESEHQKREFLKKIENISNIKYHGVVKGKEKRKLFSQSDVFCLPTYYPYEGQPISILEAYAAGCSVITTEHSGIYDIFTPEVNGLSVRKRKPVDIKDALLKLFEDKLLLRKFSIVNARTARTSYRLEHHLSQLRRIFNL</sequence>
<dbReference type="CDD" id="cd03801">
    <property type="entry name" value="GT4_PimA-like"/>
    <property type="match status" value="1"/>
</dbReference>
<reference evidence="2" key="2">
    <citation type="submission" date="2013-06" db="EMBL/GenBank/DDBJ databases">
        <authorList>
            <person name="Skurnik M."/>
        </authorList>
    </citation>
    <scope>NUCLEOTIDE SEQUENCE</scope>
    <source>
        <strain evidence="2">R708</strain>
    </source>
</reference>
<keyword evidence="2" id="KW-0328">Glycosyltransferase</keyword>
<organism evidence="2">
    <name type="scientific">Yersinia similis</name>
    <dbReference type="NCBI Taxonomy" id="367190"/>
    <lineage>
        <taxon>Bacteria</taxon>
        <taxon>Pseudomonadati</taxon>
        <taxon>Pseudomonadota</taxon>
        <taxon>Gammaproteobacteria</taxon>
        <taxon>Enterobacterales</taxon>
        <taxon>Yersiniaceae</taxon>
        <taxon>Yersinia</taxon>
    </lineage>
</organism>
<protein>
    <submittedName>
        <fullName evidence="2">Galactosyltransferase</fullName>
    </submittedName>
</protein>
<dbReference type="PANTHER" id="PTHR12526:SF630">
    <property type="entry name" value="GLYCOSYLTRANSFERASE"/>
    <property type="match status" value="1"/>
</dbReference>
<dbReference type="GO" id="GO:1901135">
    <property type="term" value="P:carbohydrate derivative metabolic process"/>
    <property type="evidence" value="ECO:0007669"/>
    <property type="project" value="UniProtKB-ARBA"/>
</dbReference>